<proteinExistence type="predicted"/>
<sequence>MIVRRAVLVATLIAGVLVGTPAAAAPPVCTAPTPSTTQPGYLVADPDCDPDGTPFTALDGARVHTGIKDGAAYRIEVPREWNGKLVVYAHGYRGTGTTVYVGNPDLRKHYIDRGFAWAASSYATNGYDVGQGVTDTYALLGIFRKIARPSLVYISGASMGGHVTAVAIERYPRAFAGAMPYCGVLGDVELFDYFLDANVTAAALAGVRIEFPLRPGAGYPARWAAQVAQIRASLDKPTWSDVLERRSGGERPGFDGAFAYWDAASQNELPFLFSLWPGLSGGTAGIASGNLTDNRRTVYQIDDRRQLTKTEKKLNASVLRIAPTARDGVPRISGRATIPVLSLHGIGDLFVPFSMEQEYARTSPRFVSRAIRDVAHCGFTAPELTRGFDDLVTWVEHGRRPAGDPILDRRAVADPNFGCRFTVGTRPQFAPCPAPAQATGRSQGSGSSAAKPMPAGFS</sequence>
<dbReference type="EMBL" id="BOMG01000006">
    <property type="protein sequence ID" value="GID51912.1"/>
    <property type="molecule type" value="Genomic_DNA"/>
</dbReference>
<gene>
    <name evidence="3" type="ORF">Aco03nite_003160</name>
</gene>
<evidence type="ECO:0000313" key="3">
    <source>
        <dbReference type="EMBL" id="GID51912.1"/>
    </source>
</evidence>
<evidence type="ECO:0000256" key="2">
    <source>
        <dbReference type="SAM" id="SignalP"/>
    </source>
</evidence>
<dbReference type="Gene3D" id="3.40.50.1820">
    <property type="entry name" value="alpha/beta hydrolase"/>
    <property type="match status" value="1"/>
</dbReference>
<comment type="caution">
    <text evidence="3">The sequence shown here is derived from an EMBL/GenBank/DDBJ whole genome shotgun (WGS) entry which is preliminary data.</text>
</comment>
<feature type="compositionally biased region" description="Polar residues" evidence="1">
    <location>
        <begin position="439"/>
        <end position="448"/>
    </location>
</feature>
<dbReference type="InterPro" id="IPR029058">
    <property type="entry name" value="AB_hydrolase_fold"/>
</dbReference>
<dbReference type="GO" id="GO:0016787">
    <property type="term" value="F:hydrolase activity"/>
    <property type="evidence" value="ECO:0007669"/>
    <property type="project" value="UniProtKB-KW"/>
</dbReference>
<reference evidence="3 4" key="1">
    <citation type="submission" date="2021-01" db="EMBL/GenBank/DDBJ databases">
        <title>Whole genome shotgun sequence of Actinoplanes couchii NBRC 106145.</title>
        <authorList>
            <person name="Komaki H."/>
            <person name="Tamura T."/>
        </authorList>
    </citation>
    <scope>NUCLEOTIDE SEQUENCE [LARGE SCALE GENOMIC DNA]</scope>
    <source>
        <strain evidence="3 4">NBRC 106145</strain>
    </source>
</reference>
<organism evidence="3 4">
    <name type="scientific">Actinoplanes couchii</name>
    <dbReference type="NCBI Taxonomy" id="403638"/>
    <lineage>
        <taxon>Bacteria</taxon>
        <taxon>Bacillati</taxon>
        <taxon>Actinomycetota</taxon>
        <taxon>Actinomycetes</taxon>
        <taxon>Micromonosporales</taxon>
        <taxon>Micromonosporaceae</taxon>
        <taxon>Actinoplanes</taxon>
    </lineage>
</organism>
<accession>A0ABQ3X070</accession>
<feature type="chain" id="PRO_5047203928" evidence="2">
    <location>
        <begin position="25"/>
        <end position="458"/>
    </location>
</feature>
<dbReference type="Proteomes" id="UP000612282">
    <property type="component" value="Unassembled WGS sequence"/>
</dbReference>
<name>A0ABQ3X070_9ACTN</name>
<evidence type="ECO:0000313" key="4">
    <source>
        <dbReference type="Proteomes" id="UP000612282"/>
    </source>
</evidence>
<evidence type="ECO:0000256" key="1">
    <source>
        <dbReference type="SAM" id="MobiDB-lite"/>
    </source>
</evidence>
<dbReference type="RefSeq" id="WP_239144832.1">
    <property type="nucleotide sequence ID" value="NZ_BAAAQE010000090.1"/>
</dbReference>
<keyword evidence="3" id="KW-0378">Hydrolase</keyword>
<protein>
    <submittedName>
        <fullName evidence="3">Alpha/beta hydrolase</fullName>
    </submittedName>
</protein>
<feature type="signal peptide" evidence="2">
    <location>
        <begin position="1"/>
        <end position="24"/>
    </location>
</feature>
<keyword evidence="2" id="KW-0732">Signal</keyword>
<keyword evidence="4" id="KW-1185">Reference proteome</keyword>
<dbReference type="SUPFAM" id="SSF53474">
    <property type="entry name" value="alpha/beta-Hydrolases"/>
    <property type="match status" value="1"/>
</dbReference>
<feature type="region of interest" description="Disordered" evidence="1">
    <location>
        <begin position="430"/>
        <end position="458"/>
    </location>
</feature>